<sequence length="314" mass="33045">MHVRQVGPGFPVHRTRVVGGAGDEESFETKDSPPAVAGPFDRQRARTGHAPVQAGTQGQAAAGTPALLLDLVNGAHSLADSLDLLVAASAGHVMRTAGLEVGCGLVLHQPRRSLAIAGTTGDVVRMLEWERDAAEGPVTDVMAGGHPVAVLQRNGDFRWQHYSDQLQSAGYGSSLAVRLRLDAGVPADDGLPGHSGLGQSSAALAFFAHDAKAFPLQVIAEARTFAVLATKSLQMAINMHTARSLATDLRSALDSRTSINVACGVIMAQNRCSYQEAFTILAKASSHRNIKVRKVAEDILDKLPDGAPHSHFGH</sequence>
<comment type="caution">
    <text evidence="3">The sequence shown here is derived from an EMBL/GenBank/DDBJ whole genome shotgun (WGS) entry which is preliminary data.</text>
</comment>
<feature type="domain" description="ANTAR" evidence="2">
    <location>
        <begin position="239"/>
        <end position="300"/>
    </location>
</feature>
<dbReference type="Gene3D" id="1.10.10.10">
    <property type="entry name" value="Winged helix-like DNA-binding domain superfamily/Winged helix DNA-binding domain"/>
    <property type="match status" value="1"/>
</dbReference>
<evidence type="ECO:0000313" key="4">
    <source>
        <dbReference type="Proteomes" id="UP001226577"/>
    </source>
</evidence>
<dbReference type="InterPro" id="IPR036388">
    <property type="entry name" value="WH-like_DNA-bd_sf"/>
</dbReference>
<dbReference type="RefSeq" id="WP_141944387.1">
    <property type="nucleotide sequence ID" value="NZ_JAUSRE010000016.1"/>
</dbReference>
<dbReference type="InterPro" id="IPR005561">
    <property type="entry name" value="ANTAR"/>
</dbReference>
<feature type="region of interest" description="Disordered" evidence="1">
    <location>
        <begin position="1"/>
        <end position="58"/>
    </location>
</feature>
<evidence type="ECO:0000259" key="2">
    <source>
        <dbReference type="PROSITE" id="PS50921"/>
    </source>
</evidence>
<dbReference type="InterPro" id="IPR011006">
    <property type="entry name" value="CheY-like_superfamily"/>
</dbReference>
<keyword evidence="4" id="KW-1185">Reference proteome</keyword>
<proteinExistence type="predicted"/>
<gene>
    <name evidence="3" type="ORF">J2X98_003039</name>
</gene>
<organism evidence="3 4">
    <name type="scientific">Pseudarthrobacter enclensis</name>
    <dbReference type="NCBI Taxonomy" id="993070"/>
    <lineage>
        <taxon>Bacteria</taxon>
        <taxon>Bacillati</taxon>
        <taxon>Actinomycetota</taxon>
        <taxon>Actinomycetes</taxon>
        <taxon>Micrococcales</taxon>
        <taxon>Micrococcaceae</taxon>
        <taxon>Pseudarthrobacter</taxon>
    </lineage>
</organism>
<name>A0ABT9RW15_9MICC</name>
<evidence type="ECO:0000256" key="1">
    <source>
        <dbReference type="SAM" id="MobiDB-lite"/>
    </source>
</evidence>
<dbReference type="EMBL" id="JAUSRE010000016">
    <property type="protein sequence ID" value="MDP9889429.1"/>
    <property type="molecule type" value="Genomic_DNA"/>
</dbReference>
<accession>A0ABT9RW15</accession>
<dbReference type="Pfam" id="PF03861">
    <property type="entry name" value="ANTAR"/>
    <property type="match status" value="1"/>
</dbReference>
<dbReference type="SUPFAM" id="SSF52172">
    <property type="entry name" value="CheY-like"/>
    <property type="match status" value="1"/>
</dbReference>
<protein>
    <recommendedName>
        <fullName evidence="2">ANTAR domain-containing protein</fullName>
    </recommendedName>
</protein>
<reference evidence="3 4" key="1">
    <citation type="submission" date="2023-07" db="EMBL/GenBank/DDBJ databases">
        <title>Sorghum-associated microbial communities from plants grown in Nebraska, USA.</title>
        <authorList>
            <person name="Schachtman D."/>
        </authorList>
    </citation>
    <scope>NUCLEOTIDE SEQUENCE [LARGE SCALE GENOMIC DNA]</scope>
    <source>
        <strain evidence="3 4">CC222</strain>
    </source>
</reference>
<dbReference type="PROSITE" id="PS50921">
    <property type="entry name" value="ANTAR"/>
    <property type="match status" value="1"/>
</dbReference>
<evidence type="ECO:0000313" key="3">
    <source>
        <dbReference type="EMBL" id="MDP9889429.1"/>
    </source>
</evidence>
<dbReference type="SMART" id="SM01012">
    <property type="entry name" value="ANTAR"/>
    <property type="match status" value="1"/>
</dbReference>
<dbReference type="Proteomes" id="UP001226577">
    <property type="component" value="Unassembled WGS sequence"/>
</dbReference>